<accession>A0A4C1XSW0</accession>
<name>A0A4C1XSW0_EUMVA</name>
<dbReference type="Proteomes" id="UP000299102">
    <property type="component" value="Unassembled WGS sequence"/>
</dbReference>
<organism evidence="1 2">
    <name type="scientific">Eumeta variegata</name>
    <name type="common">Bagworm moth</name>
    <name type="synonym">Eumeta japonica</name>
    <dbReference type="NCBI Taxonomy" id="151549"/>
    <lineage>
        <taxon>Eukaryota</taxon>
        <taxon>Metazoa</taxon>
        <taxon>Ecdysozoa</taxon>
        <taxon>Arthropoda</taxon>
        <taxon>Hexapoda</taxon>
        <taxon>Insecta</taxon>
        <taxon>Pterygota</taxon>
        <taxon>Neoptera</taxon>
        <taxon>Endopterygota</taxon>
        <taxon>Lepidoptera</taxon>
        <taxon>Glossata</taxon>
        <taxon>Ditrysia</taxon>
        <taxon>Tineoidea</taxon>
        <taxon>Psychidae</taxon>
        <taxon>Oiketicinae</taxon>
        <taxon>Eumeta</taxon>
    </lineage>
</organism>
<gene>
    <name evidence="1" type="ORF">EVAR_47834_1</name>
</gene>
<keyword evidence="2" id="KW-1185">Reference proteome</keyword>
<sequence length="96" mass="10796">MITAAHGHSQLQRNLYCVIGLLERNKISDNEWTIGIVKEGIGYLLKGEASHRNSHLLNEMAVPFRSGDVRRLVRGGEIISLYGDGHTLHLAQRDYD</sequence>
<dbReference type="EMBL" id="BGZK01000962">
    <property type="protein sequence ID" value="GBP66578.1"/>
    <property type="molecule type" value="Genomic_DNA"/>
</dbReference>
<protein>
    <submittedName>
        <fullName evidence="1">Uncharacterized protein</fullName>
    </submittedName>
</protein>
<comment type="caution">
    <text evidence="1">The sequence shown here is derived from an EMBL/GenBank/DDBJ whole genome shotgun (WGS) entry which is preliminary data.</text>
</comment>
<proteinExistence type="predicted"/>
<evidence type="ECO:0000313" key="1">
    <source>
        <dbReference type="EMBL" id="GBP66578.1"/>
    </source>
</evidence>
<reference evidence="1 2" key="1">
    <citation type="journal article" date="2019" name="Commun. Biol.">
        <title>The bagworm genome reveals a unique fibroin gene that provides high tensile strength.</title>
        <authorList>
            <person name="Kono N."/>
            <person name="Nakamura H."/>
            <person name="Ohtoshi R."/>
            <person name="Tomita M."/>
            <person name="Numata K."/>
            <person name="Arakawa K."/>
        </authorList>
    </citation>
    <scope>NUCLEOTIDE SEQUENCE [LARGE SCALE GENOMIC DNA]</scope>
</reference>
<evidence type="ECO:0000313" key="2">
    <source>
        <dbReference type="Proteomes" id="UP000299102"/>
    </source>
</evidence>
<dbReference type="AlphaFoldDB" id="A0A4C1XSW0"/>